<dbReference type="InterPro" id="IPR032828">
    <property type="entry name" value="PolyA_RNA-bd"/>
</dbReference>
<comment type="caution">
    <text evidence="9">The sequence shown here is derived from an EMBL/GenBank/DDBJ whole genome shotgun (WGS) entry which is preliminary data.</text>
</comment>
<dbReference type="CDD" id="cd00077">
    <property type="entry name" value="HDc"/>
    <property type="match status" value="1"/>
</dbReference>
<evidence type="ECO:0000256" key="3">
    <source>
        <dbReference type="ARBA" id="ARBA00022694"/>
    </source>
</evidence>
<evidence type="ECO:0000256" key="1">
    <source>
        <dbReference type="ARBA" id="ARBA00001946"/>
    </source>
</evidence>
<dbReference type="Gene3D" id="1.10.3090.10">
    <property type="entry name" value="cca-adding enzyme, domain 2"/>
    <property type="match status" value="1"/>
</dbReference>
<dbReference type="InterPro" id="IPR050264">
    <property type="entry name" value="Bact_CCA-adding_enz_type3_sf"/>
</dbReference>
<dbReference type="SUPFAM" id="SSF81891">
    <property type="entry name" value="Poly A polymerase C-terminal region-like"/>
    <property type="match status" value="1"/>
</dbReference>
<dbReference type="SUPFAM" id="SSF81301">
    <property type="entry name" value="Nucleotidyltransferase"/>
    <property type="match status" value="1"/>
</dbReference>
<dbReference type="InterPro" id="IPR002646">
    <property type="entry name" value="PolA_pol_head_dom"/>
</dbReference>
<dbReference type="AlphaFoldDB" id="A0A0W8FRN1"/>
<protein>
    <submittedName>
        <fullName evidence="9">Trna nucleotidyltransferase</fullName>
        <ecNumber evidence="9">2.7.7.72</ecNumber>
    </submittedName>
</protein>
<evidence type="ECO:0000256" key="2">
    <source>
        <dbReference type="ARBA" id="ARBA00022679"/>
    </source>
</evidence>
<gene>
    <name evidence="9" type="ORF">ASZ90_006665</name>
</gene>
<dbReference type="EC" id="2.7.7.72" evidence="9"/>
<keyword evidence="4 9" id="KW-0548">Nucleotidyltransferase</keyword>
<dbReference type="InterPro" id="IPR003607">
    <property type="entry name" value="HD/PDEase_dom"/>
</dbReference>
<accession>A0A0W8FRN1</accession>
<dbReference type="InterPro" id="IPR006675">
    <property type="entry name" value="HDIG_dom"/>
</dbReference>
<evidence type="ECO:0000313" key="9">
    <source>
        <dbReference type="EMBL" id="KUG23559.1"/>
    </source>
</evidence>
<dbReference type="GO" id="GO:0004810">
    <property type="term" value="F:CCA tRNA nucleotidyltransferase activity"/>
    <property type="evidence" value="ECO:0007669"/>
    <property type="project" value="UniProtKB-EC"/>
</dbReference>
<dbReference type="PANTHER" id="PTHR46173:SF1">
    <property type="entry name" value="CCA TRNA NUCLEOTIDYLTRANSFERASE 1, MITOCHONDRIAL"/>
    <property type="match status" value="1"/>
</dbReference>
<keyword evidence="7" id="KW-0460">Magnesium</keyword>
<dbReference type="InterPro" id="IPR006674">
    <property type="entry name" value="HD_domain"/>
</dbReference>
<comment type="cofactor">
    <cofactor evidence="1">
        <name>Mg(2+)</name>
        <dbReference type="ChEBI" id="CHEBI:18420"/>
    </cofactor>
</comment>
<feature type="domain" description="HD" evidence="8">
    <location>
        <begin position="247"/>
        <end position="364"/>
    </location>
</feature>
<dbReference type="Gene3D" id="3.30.460.10">
    <property type="entry name" value="Beta Polymerase, domain 2"/>
    <property type="match status" value="1"/>
</dbReference>
<dbReference type="EMBL" id="LNQE01000899">
    <property type="protein sequence ID" value="KUG23559.1"/>
    <property type="molecule type" value="Genomic_DNA"/>
</dbReference>
<evidence type="ECO:0000256" key="4">
    <source>
        <dbReference type="ARBA" id="ARBA00022695"/>
    </source>
</evidence>
<keyword evidence="5" id="KW-0479">Metal-binding</keyword>
<dbReference type="GO" id="GO:0008033">
    <property type="term" value="P:tRNA processing"/>
    <property type="evidence" value="ECO:0007669"/>
    <property type="project" value="UniProtKB-KW"/>
</dbReference>
<keyword evidence="6" id="KW-0547">Nucleotide-binding</keyword>
<dbReference type="Pfam" id="PF12627">
    <property type="entry name" value="PolyA_pol_RNAbd"/>
    <property type="match status" value="1"/>
</dbReference>
<dbReference type="InterPro" id="IPR043519">
    <property type="entry name" value="NT_sf"/>
</dbReference>
<dbReference type="Pfam" id="PF01743">
    <property type="entry name" value="PolyA_pol"/>
    <property type="match status" value="1"/>
</dbReference>
<dbReference type="NCBIfam" id="TIGR00277">
    <property type="entry name" value="HDIG"/>
    <property type="match status" value="1"/>
</dbReference>
<reference evidence="9" key="1">
    <citation type="journal article" date="2015" name="Proc. Natl. Acad. Sci. U.S.A.">
        <title>Networks of energetic and metabolic interactions define dynamics in microbial communities.</title>
        <authorList>
            <person name="Embree M."/>
            <person name="Liu J.K."/>
            <person name="Al-Bassam M.M."/>
            <person name="Zengler K."/>
        </authorList>
    </citation>
    <scope>NUCLEOTIDE SEQUENCE</scope>
</reference>
<keyword evidence="3" id="KW-0819">tRNA processing</keyword>
<evidence type="ECO:0000259" key="8">
    <source>
        <dbReference type="PROSITE" id="PS51831"/>
    </source>
</evidence>
<dbReference type="PROSITE" id="PS51831">
    <property type="entry name" value="HD"/>
    <property type="match status" value="1"/>
</dbReference>
<dbReference type="GO" id="GO:0046872">
    <property type="term" value="F:metal ion binding"/>
    <property type="evidence" value="ECO:0007669"/>
    <property type="project" value="UniProtKB-KW"/>
</dbReference>
<dbReference type="Pfam" id="PF01966">
    <property type="entry name" value="HD"/>
    <property type="match status" value="1"/>
</dbReference>
<sequence>MGNDNLRNAETIVRLLKQSGHEAYFVGGCVRDFILGSVSSDYDIVTSARPNEIISLFPNTIAIGAKFGVIAVIVENHLFEVATFRGDDVYEDGRHPSRIHYSSAREDVFRRDFTINGLLMDPDSNKIIDYVNGRADIDKKIIRTIGDPGKRFNEDFLRMLRAVRFAANLDFVIEPATQRAIKKNAEKIKQISAERLREELGKILTRGGARHGFKLMYGTGILKSILPEVEKLKGVEQPPRFHPEGDVWQHTLNMLELLPKGGETDENLCLAWSVLLHDIGKAVTRTEDENGVHFYGHVQQGEKIADDIMQRLKFSNAQRETVLNLIHYHMVFMNVQKMRPARLKRFLRMPDFDLHLELHRLDCLASHCMLDNYEFCRDQLRLLDQVDLHPPRLLTGDDLIVMGFAPGKIIGKILMALEEEQLEERVRTKEEANNYVRAKWMKQ</sequence>
<organism evidence="9">
    <name type="scientific">hydrocarbon metagenome</name>
    <dbReference type="NCBI Taxonomy" id="938273"/>
    <lineage>
        <taxon>unclassified sequences</taxon>
        <taxon>metagenomes</taxon>
        <taxon>ecological metagenomes</taxon>
    </lineage>
</organism>
<evidence type="ECO:0000256" key="5">
    <source>
        <dbReference type="ARBA" id="ARBA00022723"/>
    </source>
</evidence>
<name>A0A0W8FRN1_9ZZZZ</name>
<dbReference type="GO" id="GO:0000049">
    <property type="term" value="F:tRNA binding"/>
    <property type="evidence" value="ECO:0007669"/>
    <property type="project" value="TreeGrafter"/>
</dbReference>
<dbReference type="GO" id="GO:0000166">
    <property type="term" value="F:nucleotide binding"/>
    <property type="evidence" value="ECO:0007669"/>
    <property type="project" value="UniProtKB-KW"/>
</dbReference>
<evidence type="ECO:0000256" key="6">
    <source>
        <dbReference type="ARBA" id="ARBA00022741"/>
    </source>
</evidence>
<dbReference type="CDD" id="cd05398">
    <property type="entry name" value="NT_ClassII-CCAase"/>
    <property type="match status" value="1"/>
</dbReference>
<dbReference type="PANTHER" id="PTHR46173">
    <property type="entry name" value="CCA TRNA NUCLEOTIDYLTRANSFERASE 1, MITOCHONDRIAL"/>
    <property type="match status" value="1"/>
</dbReference>
<keyword evidence="2 9" id="KW-0808">Transferase</keyword>
<evidence type="ECO:0000256" key="7">
    <source>
        <dbReference type="ARBA" id="ARBA00022842"/>
    </source>
</evidence>
<proteinExistence type="predicted"/>